<organism evidence="2 3">
    <name type="scientific">Belliella pelovolcani</name>
    <dbReference type="NCBI Taxonomy" id="529505"/>
    <lineage>
        <taxon>Bacteria</taxon>
        <taxon>Pseudomonadati</taxon>
        <taxon>Bacteroidota</taxon>
        <taxon>Cytophagia</taxon>
        <taxon>Cytophagales</taxon>
        <taxon>Cyclobacteriaceae</taxon>
        <taxon>Belliella</taxon>
    </lineage>
</organism>
<accession>A0A1N7JL14</accession>
<dbReference type="Proteomes" id="UP000186026">
    <property type="component" value="Unassembled WGS sequence"/>
</dbReference>
<name>A0A1N7JL14_9BACT</name>
<dbReference type="EMBL" id="FTOP01000001">
    <property type="protein sequence ID" value="SIS49944.1"/>
    <property type="molecule type" value="Genomic_DNA"/>
</dbReference>
<dbReference type="InterPro" id="IPR011646">
    <property type="entry name" value="KAP_P-loop"/>
</dbReference>
<evidence type="ECO:0000313" key="2">
    <source>
        <dbReference type="EMBL" id="SIS49944.1"/>
    </source>
</evidence>
<dbReference type="OrthoDB" id="88903at2"/>
<feature type="domain" description="KAP NTPase" evidence="1">
    <location>
        <begin position="16"/>
        <end position="391"/>
    </location>
</feature>
<dbReference type="PANTHER" id="PTHR22674:SF6">
    <property type="entry name" value="NTPASE KAP FAMILY P-LOOP DOMAIN-CONTAINING PROTEIN 1"/>
    <property type="match status" value="1"/>
</dbReference>
<evidence type="ECO:0000313" key="3">
    <source>
        <dbReference type="Proteomes" id="UP000186026"/>
    </source>
</evidence>
<dbReference type="STRING" id="529505.SAMN05421761_101107"/>
<evidence type="ECO:0000259" key="1">
    <source>
        <dbReference type="Pfam" id="PF07693"/>
    </source>
</evidence>
<dbReference type="SUPFAM" id="SSF52540">
    <property type="entry name" value="P-loop containing nucleoside triphosphate hydrolases"/>
    <property type="match status" value="1"/>
</dbReference>
<sequence length="632" mass="72782">MWADNETSEDLLGFRVHAELLINILNDESVLPITIGVFGDWGSGKSSILQIVKEEFEKEDDKDSLCIYFNGWTFEGYDDAKAALLNSILKELEDNRKISAELKDTIKEKAKKLWKSIDWMRGAGMVMKNVALPAVSAYFTGGLSLVPFAYQKMAEWGDNPDKIIKKLQSEEGKRIFEAFVKKGKEQDKNLTNAVSEFRKDFSDLLAATNFKRLVVIIDDLDRCSPERIIENLEAIKLFLNVPKTAFIIGADPRIVEYAIKHKYKNNKEIEEDNNRIVIDYLEKLIQLPYSLPRLSESEVETYISMLICKKEIGDTKFKRVLDEFRKYRVTNKYSAFGLSNFEKILEAGEFGKVKDNVITIPSLVPLITNSLYGNPRQIKRFLNTYTIRKRLAEVASLQSFDDAVLAKMMILEYSEPKLFKKLFEWQIAQDGVPKEITDIEAMSKEKVIDDVISEIKDSEFKEWSKPKIIKWFQIEPLLSGVDLRDYYWIARDKLENSITATSMIPPIVRALFNELLPDNMTATVTKSLLSEKFQPFSDIEKDAFFNLLSSNLKRNPKQKRLYDIFNTMTEMKIENAVYHYMEALKIISVSDIEPAVALRLADFKTDPEFGEFLINFFKDGKSKASKAFNIKK</sequence>
<gene>
    <name evidence="2" type="ORF">SAMN05421761_101107</name>
</gene>
<dbReference type="RefSeq" id="WP_076497517.1">
    <property type="nucleotide sequence ID" value="NZ_FTOP01000001.1"/>
</dbReference>
<protein>
    <submittedName>
        <fullName evidence="2">Predicted P-loop ATPase, KAP-like</fullName>
    </submittedName>
</protein>
<proteinExistence type="predicted"/>
<dbReference type="PANTHER" id="PTHR22674">
    <property type="entry name" value="NTPASE, KAP FAMILY P-LOOP DOMAIN-CONTAINING 1"/>
    <property type="match status" value="1"/>
</dbReference>
<dbReference type="AlphaFoldDB" id="A0A1N7JL14"/>
<reference evidence="3" key="1">
    <citation type="submission" date="2017-01" db="EMBL/GenBank/DDBJ databases">
        <authorList>
            <person name="Varghese N."/>
            <person name="Submissions S."/>
        </authorList>
    </citation>
    <scope>NUCLEOTIDE SEQUENCE [LARGE SCALE GENOMIC DNA]</scope>
    <source>
        <strain evidence="3">DSM 46698</strain>
    </source>
</reference>
<dbReference type="InterPro" id="IPR052754">
    <property type="entry name" value="NTPase_KAP_P-loop"/>
</dbReference>
<dbReference type="Gene3D" id="3.40.50.300">
    <property type="entry name" value="P-loop containing nucleotide triphosphate hydrolases"/>
    <property type="match status" value="1"/>
</dbReference>
<keyword evidence="3" id="KW-1185">Reference proteome</keyword>
<dbReference type="InterPro" id="IPR027417">
    <property type="entry name" value="P-loop_NTPase"/>
</dbReference>
<dbReference type="Pfam" id="PF07693">
    <property type="entry name" value="KAP_NTPase"/>
    <property type="match status" value="1"/>
</dbReference>